<evidence type="ECO:0000256" key="10">
    <source>
        <dbReference type="SAM" id="Phobius"/>
    </source>
</evidence>
<dbReference type="InterPro" id="IPR048528">
    <property type="entry name" value="Lamp2-like_luminal"/>
</dbReference>
<feature type="domain" description="Lysosome-associated membrane glycoprotein 2-like luminal" evidence="12">
    <location>
        <begin position="253"/>
        <end position="393"/>
    </location>
</feature>
<evidence type="ECO:0000259" key="12">
    <source>
        <dbReference type="Pfam" id="PF01299"/>
    </source>
</evidence>
<dbReference type="GO" id="GO:0005886">
    <property type="term" value="C:plasma membrane"/>
    <property type="evidence" value="ECO:0007669"/>
    <property type="project" value="TreeGrafter"/>
</dbReference>
<evidence type="ECO:0000256" key="3">
    <source>
        <dbReference type="ARBA" id="ARBA00022729"/>
    </source>
</evidence>
<proteinExistence type="inferred from homology"/>
<evidence type="ECO:0000256" key="7">
    <source>
        <dbReference type="ARBA" id="ARBA00023180"/>
    </source>
</evidence>
<dbReference type="Pfam" id="PF01299">
    <property type="entry name" value="Lamp2-like_luminal"/>
    <property type="match status" value="1"/>
</dbReference>
<dbReference type="GO" id="GO:0031902">
    <property type="term" value="C:late endosome membrane"/>
    <property type="evidence" value="ECO:0007669"/>
    <property type="project" value="TreeGrafter"/>
</dbReference>
<dbReference type="InterPro" id="IPR002000">
    <property type="entry name" value="Lysosome-assoc_membr_glycop"/>
</dbReference>
<evidence type="ECO:0000256" key="8">
    <source>
        <dbReference type="PROSITE-ProRule" id="PRU00740"/>
    </source>
</evidence>
<keyword evidence="2 8" id="KW-0812">Transmembrane</keyword>
<gene>
    <name evidence="13" type="ORF">NHX12_014194</name>
</gene>
<evidence type="ECO:0000313" key="13">
    <source>
        <dbReference type="EMBL" id="KAJ3585475.1"/>
    </source>
</evidence>
<evidence type="ECO:0000256" key="5">
    <source>
        <dbReference type="ARBA" id="ARBA00022989"/>
    </source>
</evidence>
<feature type="disulfide bond" evidence="8">
    <location>
        <begin position="368"/>
        <end position="405"/>
    </location>
</feature>
<protein>
    <recommendedName>
        <fullName evidence="12">Lysosome-associated membrane glycoprotein 2-like luminal domain-containing protein</fullName>
    </recommendedName>
</protein>
<comment type="similarity">
    <text evidence="8">Belongs to the LAMP family.</text>
</comment>
<keyword evidence="4" id="KW-0967">Endosome</keyword>
<name>A0A9Q0I4Z6_9TELE</name>
<keyword evidence="5 10" id="KW-1133">Transmembrane helix</keyword>
<dbReference type="PANTHER" id="PTHR11506:SF2">
    <property type="entry name" value="MACROSIALIN"/>
    <property type="match status" value="1"/>
</dbReference>
<organism evidence="13 14">
    <name type="scientific">Muraenolepis orangiensis</name>
    <name type="common">Patagonian moray cod</name>
    <dbReference type="NCBI Taxonomy" id="630683"/>
    <lineage>
        <taxon>Eukaryota</taxon>
        <taxon>Metazoa</taxon>
        <taxon>Chordata</taxon>
        <taxon>Craniata</taxon>
        <taxon>Vertebrata</taxon>
        <taxon>Euteleostomi</taxon>
        <taxon>Actinopterygii</taxon>
        <taxon>Neopterygii</taxon>
        <taxon>Teleostei</taxon>
        <taxon>Neoteleostei</taxon>
        <taxon>Acanthomorphata</taxon>
        <taxon>Zeiogadaria</taxon>
        <taxon>Gadariae</taxon>
        <taxon>Gadiformes</taxon>
        <taxon>Muraenolepidoidei</taxon>
        <taxon>Muraenolepididae</taxon>
        <taxon>Muraenolepis</taxon>
    </lineage>
</organism>
<dbReference type="AlphaFoldDB" id="A0A9Q0I4Z6"/>
<evidence type="ECO:0000256" key="11">
    <source>
        <dbReference type="SAM" id="SignalP"/>
    </source>
</evidence>
<dbReference type="Gene3D" id="2.40.160.110">
    <property type="match status" value="1"/>
</dbReference>
<dbReference type="GO" id="GO:0072594">
    <property type="term" value="P:establishment of protein localization to organelle"/>
    <property type="evidence" value="ECO:0007669"/>
    <property type="project" value="TreeGrafter"/>
</dbReference>
<comment type="caution">
    <text evidence="8">Lacks conserved residue(s) required for the propagation of feature annotation.</text>
</comment>
<keyword evidence="8" id="KW-0458">Lysosome</keyword>
<dbReference type="PANTHER" id="PTHR11506">
    <property type="entry name" value="LYSOSOME-ASSOCIATED MEMBRANE GLYCOPROTEIN"/>
    <property type="match status" value="1"/>
</dbReference>
<keyword evidence="6 8" id="KW-0472">Membrane</keyword>
<keyword evidence="8" id="KW-1015">Disulfide bond</keyword>
<comment type="caution">
    <text evidence="13">The sequence shown here is derived from an EMBL/GenBank/DDBJ whole genome shotgun (WGS) entry which is preliminary data.</text>
</comment>
<feature type="signal peptide" evidence="11">
    <location>
        <begin position="1"/>
        <end position="19"/>
    </location>
</feature>
<dbReference type="EMBL" id="JANIIK010000118">
    <property type="protein sequence ID" value="KAJ3585475.1"/>
    <property type="molecule type" value="Genomic_DNA"/>
</dbReference>
<comment type="subcellular location">
    <subcellularLocation>
        <location evidence="1">Endosome membrane</location>
        <topology evidence="1">Single-pass type I membrane protein</topology>
    </subcellularLocation>
    <subcellularLocation>
        <location evidence="8">Lysosome membrane</location>
        <topology evidence="8">Single-pass type I membrane protein</topology>
    </subcellularLocation>
</comment>
<dbReference type="GO" id="GO:0005765">
    <property type="term" value="C:lysosomal membrane"/>
    <property type="evidence" value="ECO:0007669"/>
    <property type="project" value="UniProtKB-SubCell"/>
</dbReference>
<keyword evidence="3 11" id="KW-0732">Signal</keyword>
<dbReference type="PROSITE" id="PS51407">
    <property type="entry name" value="LAMP_3"/>
    <property type="match status" value="1"/>
</dbReference>
<feature type="transmembrane region" description="Helical" evidence="10">
    <location>
        <begin position="412"/>
        <end position="435"/>
    </location>
</feature>
<feature type="chain" id="PRO_5040198656" description="Lysosome-associated membrane glycoprotein 2-like luminal domain-containing protein" evidence="11">
    <location>
        <begin position="20"/>
        <end position="447"/>
    </location>
</feature>
<dbReference type="PRINTS" id="PR00336">
    <property type="entry name" value="LYSASSOCTDMP"/>
</dbReference>
<evidence type="ECO:0000256" key="1">
    <source>
        <dbReference type="ARBA" id="ARBA00004530"/>
    </source>
</evidence>
<reference evidence="13" key="1">
    <citation type="submission" date="2022-07" db="EMBL/GenBank/DDBJ databases">
        <title>Chromosome-level genome of Muraenolepis orangiensis.</title>
        <authorList>
            <person name="Kim J."/>
        </authorList>
    </citation>
    <scope>NUCLEOTIDE SEQUENCE</scope>
    <source>
        <strain evidence="13">KU_S4_2022</strain>
        <tissue evidence="13">Muscle</tissue>
    </source>
</reference>
<dbReference type="OrthoDB" id="9428839at2759"/>
<feature type="region of interest" description="Disordered" evidence="9">
    <location>
        <begin position="83"/>
        <end position="132"/>
    </location>
</feature>
<evidence type="ECO:0000313" key="14">
    <source>
        <dbReference type="Proteomes" id="UP001148018"/>
    </source>
</evidence>
<sequence length="447" mass="47291">MKCFGLWFLLMALTAVSVAEDKSPPSATGIPACSPLGCKKTTTTAKPTTTTTAKPTTTTTVKPITTTTTAKPITTTTTAKPITTTTTAKPNTTTTAKPITTTTTAKPNTTTTAKPITTTTTAKPNTTTTAKPITTTTTAKPITTTTTAKPITTTTTAKPITTTTTAKPNTTTTAKPITTTTAKPITTTTTAKPITTTTAKPITTTTAKPITTTTAKPITTTTAKPITTTTAKPITTTVKPTTHPVPTPPTNLTVGNYSVKSRGFTCLLAQMALQIRLVSPKVNGTFIVQPHMSNASGQCAEKEVNLNISFNEGFIMFNFQKNSTRNSVYVNTLSFNLTYPFTTPEMNYNSSNSSLHLFSTRVGRSYSCRNESIAMGNGLYLDVAQNLIQAFNFTEKDKFDVSDPCPADVTDYSVAIGVGVTLLVLILIVVGAYVVGRRRQASGYQSL</sequence>
<keyword evidence="14" id="KW-1185">Reference proteome</keyword>
<evidence type="ECO:0000256" key="4">
    <source>
        <dbReference type="ARBA" id="ARBA00022753"/>
    </source>
</evidence>
<evidence type="ECO:0000256" key="2">
    <source>
        <dbReference type="ARBA" id="ARBA00022692"/>
    </source>
</evidence>
<evidence type="ECO:0000256" key="6">
    <source>
        <dbReference type="ARBA" id="ARBA00023136"/>
    </source>
</evidence>
<accession>A0A9Q0I4Z6</accession>
<dbReference type="Proteomes" id="UP001148018">
    <property type="component" value="Unassembled WGS sequence"/>
</dbReference>
<keyword evidence="7" id="KW-0325">Glycoprotein</keyword>
<evidence type="ECO:0000256" key="9">
    <source>
        <dbReference type="SAM" id="MobiDB-lite"/>
    </source>
</evidence>
<dbReference type="CDD" id="cd12087">
    <property type="entry name" value="TM_EGFR-like"/>
    <property type="match status" value="1"/>
</dbReference>